<proteinExistence type="predicted"/>
<dbReference type="InterPro" id="IPR014044">
    <property type="entry name" value="CAP_dom"/>
</dbReference>
<gene>
    <name evidence="2" type="ORF">TELCIR_10913</name>
</gene>
<name>A0A2G9UAU3_TELCI</name>
<evidence type="ECO:0000259" key="1">
    <source>
        <dbReference type="SMART" id="SM00198"/>
    </source>
</evidence>
<evidence type="ECO:0000313" key="3">
    <source>
        <dbReference type="Proteomes" id="UP000230423"/>
    </source>
</evidence>
<feature type="domain" description="SCP" evidence="1">
    <location>
        <begin position="23"/>
        <end position="150"/>
    </location>
</feature>
<dbReference type="Pfam" id="PF00188">
    <property type="entry name" value="CAP"/>
    <property type="match status" value="1"/>
</dbReference>
<reference evidence="2 3" key="1">
    <citation type="submission" date="2015-09" db="EMBL/GenBank/DDBJ databases">
        <title>Draft genome of the parasitic nematode Teladorsagia circumcincta isolate WARC Sus (inbred).</title>
        <authorList>
            <person name="Mitreva M."/>
        </authorList>
    </citation>
    <scope>NUCLEOTIDE SEQUENCE [LARGE SCALE GENOMIC DNA]</scope>
    <source>
        <strain evidence="2 3">S</strain>
    </source>
</reference>
<accession>A0A2G9UAU3</accession>
<evidence type="ECO:0000313" key="2">
    <source>
        <dbReference type="EMBL" id="PIO67341.1"/>
    </source>
</evidence>
<sequence>MALALMPFGINQICTSNPGMNDRIRIKALQAHNFRRSNLARGLVSKNTGKRLPSAANMIRLRYNCSLETSAKAAVDSCSTTYSNVPLGVQQNIYGISRSRARFRVDAIVEAAKNWWSQVKLVDGIGMRVTYREKHQHSSIRWFTRAYFAKASLAFDRVLKFSLNE</sequence>
<dbReference type="CDD" id="cd05380">
    <property type="entry name" value="CAP_euk"/>
    <property type="match status" value="1"/>
</dbReference>
<dbReference type="Gene3D" id="3.40.33.10">
    <property type="entry name" value="CAP"/>
    <property type="match status" value="1"/>
</dbReference>
<organism evidence="2 3">
    <name type="scientific">Teladorsagia circumcincta</name>
    <name type="common">Brown stomach worm</name>
    <name type="synonym">Ostertagia circumcincta</name>
    <dbReference type="NCBI Taxonomy" id="45464"/>
    <lineage>
        <taxon>Eukaryota</taxon>
        <taxon>Metazoa</taxon>
        <taxon>Ecdysozoa</taxon>
        <taxon>Nematoda</taxon>
        <taxon>Chromadorea</taxon>
        <taxon>Rhabditida</taxon>
        <taxon>Rhabditina</taxon>
        <taxon>Rhabditomorpha</taxon>
        <taxon>Strongyloidea</taxon>
        <taxon>Trichostrongylidae</taxon>
        <taxon>Teladorsagia</taxon>
    </lineage>
</organism>
<dbReference type="SMART" id="SM00198">
    <property type="entry name" value="SCP"/>
    <property type="match status" value="1"/>
</dbReference>
<protein>
    <submittedName>
        <fullName evidence="2">SCP-like protein</fullName>
    </submittedName>
</protein>
<keyword evidence="3" id="KW-1185">Reference proteome</keyword>
<dbReference type="OrthoDB" id="414826at2759"/>
<dbReference type="SUPFAM" id="SSF55797">
    <property type="entry name" value="PR-1-like"/>
    <property type="match status" value="1"/>
</dbReference>
<dbReference type="AlphaFoldDB" id="A0A2G9UAU3"/>
<dbReference type="InterPro" id="IPR035940">
    <property type="entry name" value="CAP_sf"/>
</dbReference>
<dbReference type="Proteomes" id="UP000230423">
    <property type="component" value="Unassembled WGS sequence"/>
</dbReference>
<dbReference type="EMBL" id="KZ347656">
    <property type="protein sequence ID" value="PIO67341.1"/>
    <property type="molecule type" value="Genomic_DNA"/>
</dbReference>